<proteinExistence type="predicted"/>
<gene>
    <name evidence="1" type="ORF">KIN20_017986</name>
</gene>
<protein>
    <submittedName>
        <fullName evidence="1">Uncharacterized protein</fullName>
    </submittedName>
</protein>
<dbReference type="Proteomes" id="UP001196413">
    <property type="component" value="Unassembled WGS sequence"/>
</dbReference>
<dbReference type="AlphaFoldDB" id="A0AAD5QP34"/>
<reference evidence="1" key="1">
    <citation type="submission" date="2021-06" db="EMBL/GenBank/DDBJ databases">
        <title>Parelaphostrongylus tenuis whole genome reference sequence.</title>
        <authorList>
            <person name="Garwood T.J."/>
            <person name="Larsen P.A."/>
            <person name="Fountain-Jones N.M."/>
            <person name="Garbe J.R."/>
            <person name="Macchietto M.G."/>
            <person name="Kania S.A."/>
            <person name="Gerhold R.W."/>
            <person name="Richards J.E."/>
            <person name="Wolf T.M."/>
        </authorList>
    </citation>
    <scope>NUCLEOTIDE SEQUENCE</scope>
    <source>
        <strain evidence="1">MNPRO001-30</strain>
        <tissue evidence="1">Meninges</tissue>
    </source>
</reference>
<sequence length="130" mass="15204">MMMTLGGMASIDLGAHMFLPGLLMIDRLLMPHYDECRHLGLSLNHFCKKLAIWDHLGSKYYMNFDRCERSMTNGDLWANKHNCWRSGGFRATSLHSATKSGHLEIWLYKIQRRRISECARALQRLFQNEE</sequence>
<keyword evidence="2" id="KW-1185">Reference proteome</keyword>
<organism evidence="1 2">
    <name type="scientific">Parelaphostrongylus tenuis</name>
    <name type="common">Meningeal worm</name>
    <dbReference type="NCBI Taxonomy" id="148309"/>
    <lineage>
        <taxon>Eukaryota</taxon>
        <taxon>Metazoa</taxon>
        <taxon>Ecdysozoa</taxon>
        <taxon>Nematoda</taxon>
        <taxon>Chromadorea</taxon>
        <taxon>Rhabditida</taxon>
        <taxon>Rhabditina</taxon>
        <taxon>Rhabditomorpha</taxon>
        <taxon>Strongyloidea</taxon>
        <taxon>Metastrongylidae</taxon>
        <taxon>Parelaphostrongylus</taxon>
    </lineage>
</organism>
<dbReference type="EMBL" id="JAHQIW010003596">
    <property type="protein sequence ID" value="KAJ1359293.1"/>
    <property type="molecule type" value="Genomic_DNA"/>
</dbReference>
<evidence type="ECO:0000313" key="2">
    <source>
        <dbReference type="Proteomes" id="UP001196413"/>
    </source>
</evidence>
<accession>A0AAD5QP34</accession>
<evidence type="ECO:0000313" key="1">
    <source>
        <dbReference type="EMBL" id="KAJ1359293.1"/>
    </source>
</evidence>
<comment type="caution">
    <text evidence="1">The sequence shown here is derived from an EMBL/GenBank/DDBJ whole genome shotgun (WGS) entry which is preliminary data.</text>
</comment>
<name>A0AAD5QP34_PARTN</name>